<proteinExistence type="inferred from homology"/>
<evidence type="ECO:0000256" key="2">
    <source>
        <dbReference type="ARBA" id="ARBA00022746"/>
    </source>
</evidence>
<keyword evidence="3 5" id="KW-0560">Oxidoreductase</keyword>
<dbReference type="Proteomes" id="UP000199200">
    <property type="component" value="Unassembled WGS sequence"/>
</dbReference>
<organism evidence="7 8">
    <name type="scientific">Bhargavaea ginsengi</name>
    <dbReference type="NCBI Taxonomy" id="426757"/>
    <lineage>
        <taxon>Bacteria</taxon>
        <taxon>Bacillati</taxon>
        <taxon>Bacillota</taxon>
        <taxon>Bacilli</taxon>
        <taxon>Bacillales</taxon>
        <taxon>Caryophanaceae</taxon>
        <taxon>Bhargavaea</taxon>
    </lineage>
</organism>
<dbReference type="GO" id="GO:0016117">
    <property type="term" value="P:carotenoid biosynthetic process"/>
    <property type="evidence" value="ECO:0007669"/>
    <property type="project" value="UniProtKB-KW"/>
</dbReference>
<dbReference type="OrthoDB" id="9814556at2"/>
<dbReference type="InterPro" id="IPR014105">
    <property type="entry name" value="Carotenoid/retinoid_OxRdtase"/>
</dbReference>
<dbReference type="Gene3D" id="3.50.50.60">
    <property type="entry name" value="FAD/NAD(P)-binding domain"/>
    <property type="match status" value="2"/>
</dbReference>
<evidence type="ECO:0000313" key="7">
    <source>
        <dbReference type="EMBL" id="SEJ47004.1"/>
    </source>
</evidence>
<evidence type="ECO:0000256" key="4">
    <source>
        <dbReference type="ARBA" id="ARBA00038322"/>
    </source>
</evidence>
<keyword evidence="8" id="KW-1185">Reference proteome</keyword>
<dbReference type="PANTHER" id="PTHR43734:SF1">
    <property type="entry name" value="PHYTOENE DESATURASE"/>
    <property type="match status" value="1"/>
</dbReference>
<comment type="similarity">
    <text evidence="4">Belongs to the carotenoid/retinoid oxidoreductase family. CrtN subfamily.</text>
</comment>
<dbReference type="InterPro" id="IPR036188">
    <property type="entry name" value="FAD/NAD-bd_sf"/>
</dbReference>
<comment type="pathway">
    <text evidence="1 5">Carotenoid biosynthesis.</text>
</comment>
<dbReference type="AlphaFoldDB" id="A0A1H6Z4T8"/>
<evidence type="ECO:0000313" key="8">
    <source>
        <dbReference type="Proteomes" id="UP000199200"/>
    </source>
</evidence>
<sequence>MNKHVIVIGAGVAGLASAIRLQHAGYQVEIYEKEAIPGGKMHKIEQDGFRFDLGPTIVMMPELYREVFELAGRNPDDYIPMERLDPMYSVFFGNGPDDRYDISSDLVELTKTLEDISEEDAEGFLTYLKEIYERFTVAKNHFIQRPFRNASDFYNPSVLRQALKLKTFDSADKFVGKYIKNERLKQMISFQTLYIGVSPYNGPSLYTMIPMIEFLYGVWFIKGGMYTMASAMERLFLELGGKIHYNSPAEDILIQNGRAEGIRTGGREVRADFVVCNADFPYAMKNLVLDTAAKGKYTDKKIDKMKYSCSCFLMYLGMDRKYDEVDNVHNFVFSKDLNANLESIFSGEQMDDPSFYVYIGSKLDPTMAPEGKDGLYILVPVSDRSASSYGWTQETIDHYRSRVFEKLKEIPEFGDIESHIISESYMTPPDFEKRFNAYNGACFGLRPNLAQSNHLRPQSKAKNCENLYFTGSSTHPGAGVPIVLLSAKIATEELMLDDLGTVPDAARESLHPVEAGSDVPST</sequence>
<dbReference type="PRINTS" id="PR00419">
    <property type="entry name" value="ADXRDTASE"/>
</dbReference>
<gene>
    <name evidence="7" type="ORF">SAMN04488127_1909</name>
</gene>
<dbReference type="GO" id="GO:0016491">
    <property type="term" value="F:oxidoreductase activity"/>
    <property type="evidence" value="ECO:0007669"/>
    <property type="project" value="UniProtKB-KW"/>
</dbReference>
<keyword evidence="2 5" id="KW-0125">Carotenoid biosynthesis</keyword>
<protein>
    <submittedName>
        <fullName evidence="7">Phytoene desaturase</fullName>
    </submittedName>
</protein>
<name>A0A1H6Z4T8_9BACL</name>
<feature type="domain" description="Amine oxidase" evidence="6">
    <location>
        <begin position="12"/>
        <end position="494"/>
    </location>
</feature>
<dbReference type="SUPFAM" id="SSF51905">
    <property type="entry name" value="FAD/NAD(P)-binding domain"/>
    <property type="match status" value="1"/>
</dbReference>
<dbReference type="STRING" id="426757.SAMN04488127_1909"/>
<accession>A0A1H6Z4T8</accession>
<dbReference type="NCBIfam" id="TIGR02734">
    <property type="entry name" value="crtI_fam"/>
    <property type="match status" value="1"/>
</dbReference>
<dbReference type="EMBL" id="FNZF01000003">
    <property type="protein sequence ID" value="SEJ47004.1"/>
    <property type="molecule type" value="Genomic_DNA"/>
</dbReference>
<evidence type="ECO:0000256" key="5">
    <source>
        <dbReference type="RuleBase" id="RU362075"/>
    </source>
</evidence>
<dbReference type="PANTHER" id="PTHR43734">
    <property type="entry name" value="PHYTOENE DESATURASE"/>
    <property type="match status" value="1"/>
</dbReference>
<dbReference type="Pfam" id="PF01593">
    <property type="entry name" value="Amino_oxidase"/>
    <property type="match status" value="1"/>
</dbReference>
<dbReference type="InterPro" id="IPR002937">
    <property type="entry name" value="Amino_oxidase"/>
</dbReference>
<evidence type="ECO:0000256" key="1">
    <source>
        <dbReference type="ARBA" id="ARBA00004829"/>
    </source>
</evidence>
<evidence type="ECO:0000256" key="3">
    <source>
        <dbReference type="ARBA" id="ARBA00023002"/>
    </source>
</evidence>
<reference evidence="8" key="1">
    <citation type="submission" date="2016-10" db="EMBL/GenBank/DDBJ databases">
        <authorList>
            <person name="Varghese N."/>
            <person name="Submissions S."/>
        </authorList>
    </citation>
    <scope>NUCLEOTIDE SEQUENCE [LARGE SCALE GENOMIC DNA]</scope>
    <source>
        <strain evidence="8">CGMCC 1.6763</strain>
    </source>
</reference>
<evidence type="ECO:0000259" key="6">
    <source>
        <dbReference type="Pfam" id="PF01593"/>
    </source>
</evidence>
<dbReference type="RefSeq" id="WP_092052872.1">
    <property type="nucleotide sequence ID" value="NZ_FNZF01000003.1"/>
</dbReference>